<evidence type="ECO:0000313" key="19">
    <source>
        <dbReference type="Proteomes" id="UP001177023"/>
    </source>
</evidence>
<evidence type="ECO:0000256" key="9">
    <source>
        <dbReference type="ARBA" id="ARBA00022989"/>
    </source>
</evidence>
<evidence type="ECO:0000256" key="14">
    <source>
        <dbReference type="ARBA" id="ARBA00023211"/>
    </source>
</evidence>
<dbReference type="CDD" id="cd02510">
    <property type="entry name" value="pp-GalNAc-T"/>
    <property type="match status" value="1"/>
</dbReference>
<dbReference type="GO" id="GO:0030246">
    <property type="term" value="F:carbohydrate binding"/>
    <property type="evidence" value="ECO:0007669"/>
    <property type="project" value="UniProtKB-KW"/>
</dbReference>
<evidence type="ECO:0000256" key="1">
    <source>
        <dbReference type="ARBA" id="ARBA00001936"/>
    </source>
</evidence>
<keyword evidence="19" id="KW-1185">Reference proteome</keyword>
<keyword evidence="6" id="KW-0479">Metal-binding</keyword>
<dbReference type="PANTHER" id="PTHR11675">
    <property type="entry name" value="N-ACETYLGALACTOSAMINYLTRANSFERASE"/>
    <property type="match status" value="1"/>
</dbReference>
<keyword evidence="15" id="KW-0328">Glycosyltransferase</keyword>
<evidence type="ECO:0000256" key="15">
    <source>
        <dbReference type="RuleBase" id="RU361242"/>
    </source>
</evidence>
<evidence type="ECO:0000256" key="2">
    <source>
        <dbReference type="ARBA" id="ARBA00004323"/>
    </source>
</evidence>
<dbReference type="AlphaFoldDB" id="A0AA36D2B0"/>
<dbReference type="InterPro" id="IPR045885">
    <property type="entry name" value="GalNAc-T"/>
</dbReference>
<keyword evidence="8" id="KW-0735">Signal-anchor</keyword>
<reference evidence="18" key="1">
    <citation type="submission" date="2023-06" db="EMBL/GenBank/DDBJ databases">
        <authorList>
            <person name="Delattre M."/>
        </authorList>
    </citation>
    <scope>NUCLEOTIDE SEQUENCE</scope>
    <source>
        <strain evidence="18">AF72</strain>
    </source>
</reference>
<keyword evidence="15" id="KW-0808">Transferase</keyword>
<evidence type="ECO:0000256" key="16">
    <source>
        <dbReference type="SAM" id="MobiDB-lite"/>
    </source>
</evidence>
<dbReference type="InterPro" id="IPR035992">
    <property type="entry name" value="Ricin_B-like_lectins"/>
</dbReference>
<dbReference type="Proteomes" id="UP001177023">
    <property type="component" value="Unassembled WGS sequence"/>
</dbReference>
<evidence type="ECO:0000256" key="8">
    <source>
        <dbReference type="ARBA" id="ARBA00022968"/>
    </source>
</evidence>
<sequence length="635" mass="72547">MMGRLRLSTICVFLGIWLLSSIYFFELLSTPEPTIETSGPALESIPREVKEAPRAKKLKSADFGKIDFDVKEDQDRFQVKQDKAQENDFGEINNNNKDDEEGANEEKSVDDEEFPKKNLAKPAFPIANLDELTTKPVAKTKEEKLEYDAAFKKYQFNGWLSDKIGDRRKIPDSRHKTCPADFKPNLPKASIIVCFFNESPSVLIRMVNSLLDRTPIENIQEILLIDDASELDEAYNAAMEYKRTHPLWNGVKFMKTPQNLGLIRAKVFGARKARGEVLVFLDSHCEVNTDWLQPLLERIVEDRKRVVCPIIDIIDHHTLDYIASPVCKGGMNWGLTFKWDYPHRSYFDDETNYIKPLRSPTMAGGLFAIDREYFFHVGSYDEGMDIWGAENVEISIRLWTCGGSLEIIPCSRVGHIFRSIRPYGTDRDTMGKNALRTAKVWLDDYVEKFYEARPYLKKMGDYFVGDLSPRIELRQRLQCKPFSWYLNEIYPELLPGNIPEEAAISHKLDLSKKYLVRLANTSLCIGADSMGSRINVGSPIEVAKCNEADRKQVWRYTSKLELRPMGSSKLCADALKGAILMKCHNQGYHQEWKVTKTGQIFNASVGKCLHATAERSSHASLEFCSKSQLFEIIPL</sequence>
<dbReference type="SUPFAM" id="SSF53448">
    <property type="entry name" value="Nucleotide-diphospho-sugar transferases"/>
    <property type="match status" value="1"/>
</dbReference>
<dbReference type="GO" id="GO:0004653">
    <property type="term" value="F:polypeptide N-acetylgalactosaminyltransferase activity"/>
    <property type="evidence" value="ECO:0007669"/>
    <property type="project" value="TreeGrafter"/>
</dbReference>
<feature type="domain" description="Ricin B lectin" evidence="17">
    <location>
        <begin position="512"/>
        <end position="633"/>
    </location>
</feature>
<dbReference type="GO" id="GO:0046872">
    <property type="term" value="F:metal ion binding"/>
    <property type="evidence" value="ECO:0007669"/>
    <property type="project" value="UniProtKB-KW"/>
</dbReference>
<dbReference type="SUPFAM" id="SSF50370">
    <property type="entry name" value="Ricin B-like lectins"/>
    <property type="match status" value="1"/>
</dbReference>
<dbReference type="PANTHER" id="PTHR11675:SF63">
    <property type="entry name" value="POLYPEPTIDE N-ACETYLGALACTOSAMINYLTRANSFERASE"/>
    <property type="match status" value="1"/>
</dbReference>
<dbReference type="GO" id="GO:0000139">
    <property type="term" value="C:Golgi membrane"/>
    <property type="evidence" value="ECO:0007669"/>
    <property type="project" value="UniProtKB-SubCell"/>
</dbReference>
<dbReference type="FunFam" id="3.90.550.10:FF:000053">
    <property type="entry name" value="Polypeptide N-acetylgalactosaminyltransferase"/>
    <property type="match status" value="1"/>
</dbReference>
<feature type="non-terminal residue" evidence="18">
    <location>
        <position position="1"/>
    </location>
</feature>
<feature type="compositionally biased region" description="Acidic residues" evidence="16">
    <location>
        <begin position="98"/>
        <end position="113"/>
    </location>
</feature>
<evidence type="ECO:0000256" key="5">
    <source>
        <dbReference type="ARBA" id="ARBA00022692"/>
    </source>
</evidence>
<dbReference type="GO" id="GO:0006493">
    <property type="term" value="P:protein O-linked glycosylation"/>
    <property type="evidence" value="ECO:0007669"/>
    <property type="project" value="TreeGrafter"/>
</dbReference>
<dbReference type="Gene3D" id="3.90.550.10">
    <property type="entry name" value="Spore Coat Polysaccharide Biosynthesis Protein SpsA, Chain A"/>
    <property type="match status" value="1"/>
</dbReference>
<dbReference type="GO" id="GO:0008593">
    <property type="term" value="P:regulation of Notch signaling pathway"/>
    <property type="evidence" value="ECO:0007669"/>
    <property type="project" value="TreeGrafter"/>
</dbReference>
<evidence type="ECO:0000313" key="18">
    <source>
        <dbReference type="EMBL" id="CAJ0578649.1"/>
    </source>
</evidence>
<dbReference type="EC" id="2.4.1.-" evidence="15"/>
<dbReference type="PROSITE" id="PS50231">
    <property type="entry name" value="RICIN_B_LECTIN"/>
    <property type="match status" value="1"/>
</dbReference>
<evidence type="ECO:0000256" key="11">
    <source>
        <dbReference type="ARBA" id="ARBA00023136"/>
    </source>
</evidence>
<feature type="region of interest" description="Disordered" evidence="16">
    <location>
        <begin position="80"/>
        <end position="115"/>
    </location>
</feature>
<dbReference type="InterPro" id="IPR000772">
    <property type="entry name" value="Ricin_B_lectin"/>
</dbReference>
<keyword evidence="7 15" id="KW-0430">Lectin</keyword>
<evidence type="ECO:0000256" key="6">
    <source>
        <dbReference type="ARBA" id="ARBA00022723"/>
    </source>
</evidence>
<dbReference type="EMBL" id="CATQJA010002654">
    <property type="protein sequence ID" value="CAJ0578649.1"/>
    <property type="molecule type" value="Genomic_DNA"/>
</dbReference>
<name>A0AA36D2B0_9BILA</name>
<dbReference type="Gene3D" id="2.80.10.50">
    <property type="match status" value="1"/>
</dbReference>
<accession>A0AA36D2B0</accession>
<evidence type="ECO:0000259" key="17">
    <source>
        <dbReference type="SMART" id="SM00458"/>
    </source>
</evidence>
<evidence type="ECO:0000256" key="7">
    <source>
        <dbReference type="ARBA" id="ARBA00022734"/>
    </source>
</evidence>
<protein>
    <recommendedName>
        <fullName evidence="15">Polypeptide N-acetylgalactosaminyltransferase</fullName>
        <ecNumber evidence="15">2.4.1.-</ecNumber>
    </recommendedName>
    <alternativeName>
        <fullName evidence="15">Protein-UDP acetylgalactosaminyltransferase</fullName>
    </alternativeName>
</protein>
<comment type="subcellular location">
    <subcellularLocation>
        <location evidence="2 15">Golgi apparatus membrane</location>
        <topology evidence="2 15">Single-pass type II membrane protein</topology>
    </subcellularLocation>
</comment>
<evidence type="ECO:0000256" key="13">
    <source>
        <dbReference type="ARBA" id="ARBA00023180"/>
    </source>
</evidence>
<keyword evidence="13" id="KW-0325">Glycoprotein</keyword>
<dbReference type="Pfam" id="PF00535">
    <property type="entry name" value="Glycos_transf_2"/>
    <property type="match status" value="1"/>
</dbReference>
<keyword evidence="14 15" id="KW-0464">Manganese</keyword>
<comment type="cofactor">
    <cofactor evidence="1 15">
        <name>Mn(2+)</name>
        <dbReference type="ChEBI" id="CHEBI:29035"/>
    </cofactor>
</comment>
<comment type="pathway">
    <text evidence="3 15">Protein modification; protein glycosylation.</text>
</comment>
<comment type="caution">
    <text evidence="18">The sequence shown here is derived from an EMBL/GenBank/DDBJ whole genome shotgun (WGS) entry which is preliminary data.</text>
</comment>
<evidence type="ECO:0000256" key="12">
    <source>
        <dbReference type="ARBA" id="ARBA00023157"/>
    </source>
</evidence>
<dbReference type="GO" id="GO:0005112">
    <property type="term" value="F:Notch binding"/>
    <property type="evidence" value="ECO:0007669"/>
    <property type="project" value="TreeGrafter"/>
</dbReference>
<keyword evidence="11" id="KW-0472">Membrane</keyword>
<evidence type="ECO:0000256" key="4">
    <source>
        <dbReference type="ARBA" id="ARBA00005680"/>
    </source>
</evidence>
<evidence type="ECO:0000256" key="10">
    <source>
        <dbReference type="ARBA" id="ARBA00023034"/>
    </source>
</evidence>
<comment type="similarity">
    <text evidence="4 15">Belongs to the glycosyltransferase 2 family. GalNAc-T subfamily.</text>
</comment>
<keyword evidence="9" id="KW-1133">Transmembrane helix</keyword>
<keyword evidence="5" id="KW-0812">Transmembrane</keyword>
<gene>
    <name evidence="18" type="ORF">MSPICULIGERA_LOCUS16892</name>
</gene>
<dbReference type="Pfam" id="PF00652">
    <property type="entry name" value="Ricin_B_lectin"/>
    <property type="match status" value="1"/>
</dbReference>
<organism evidence="18 19">
    <name type="scientific">Mesorhabditis spiculigera</name>
    <dbReference type="NCBI Taxonomy" id="96644"/>
    <lineage>
        <taxon>Eukaryota</taxon>
        <taxon>Metazoa</taxon>
        <taxon>Ecdysozoa</taxon>
        <taxon>Nematoda</taxon>
        <taxon>Chromadorea</taxon>
        <taxon>Rhabditida</taxon>
        <taxon>Rhabditina</taxon>
        <taxon>Rhabditomorpha</taxon>
        <taxon>Rhabditoidea</taxon>
        <taxon>Rhabditidae</taxon>
        <taxon>Mesorhabditinae</taxon>
        <taxon>Mesorhabditis</taxon>
    </lineage>
</organism>
<dbReference type="SMART" id="SM00458">
    <property type="entry name" value="RICIN"/>
    <property type="match status" value="1"/>
</dbReference>
<dbReference type="InterPro" id="IPR029044">
    <property type="entry name" value="Nucleotide-diphossugar_trans"/>
</dbReference>
<keyword evidence="12 15" id="KW-1015">Disulfide bond</keyword>
<dbReference type="InterPro" id="IPR001173">
    <property type="entry name" value="Glyco_trans_2-like"/>
</dbReference>
<evidence type="ECO:0000256" key="3">
    <source>
        <dbReference type="ARBA" id="ARBA00004922"/>
    </source>
</evidence>
<proteinExistence type="inferred from homology"/>
<keyword evidence="10 15" id="KW-0333">Golgi apparatus</keyword>